<dbReference type="Proteomes" id="UP000232163">
    <property type="component" value="Unassembled WGS sequence"/>
</dbReference>
<sequence>MIFGVMRSQPVYSERMGRSDRGEGLAVNSEVNTMWYLPFSVTLTMKKTRSSWLLSLRVNFIK</sequence>
<accession>A0A2N9VR79</accession>
<reference evidence="1 2" key="1">
    <citation type="journal article" date="2017" name="Int J Environ Stud">
        <title>Does the Miocene-Pliocene relict legume Oxytropis triphylla form nitrogen-fixing nodules with a combination of bacterial strains?</title>
        <authorList>
            <person name="Safronova V."/>
            <person name="Belimov A."/>
            <person name="Sazanova A."/>
            <person name="Kuznetsova I."/>
            <person name="Popova J."/>
            <person name="Andronov E."/>
            <person name="Verkhozina A."/>
            <person name="Tikhonovich I."/>
        </authorList>
    </citation>
    <scope>NUCLEOTIDE SEQUENCE [LARGE SCALE GENOMIC DNA]</scope>
    <source>
        <strain evidence="1 2">Tri-38</strain>
    </source>
</reference>
<name>A0A2N9VR79_9HYPH</name>
<dbReference type="KEGG" id="pht:BLM14_12920"/>
<dbReference type="AlphaFoldDB" id="A0A2N9VR79"/>
<dbReference type="EMBL" id="MZMT01000053">
    <property type="protein sequence ID" value="PIO41997.1"/>
    <property type="molecule type" value="Genomic_DNA"/>
</dbReference>
<keyword evidence="2" id="KW-1185">Reference proteome</keyword>
<evidence type="ECO:0000313" key="1">
    <source>
        <dbReference type="EMBL" id="PIO41997.1"/>
    </source>
</evidence>
<protein>
    <submittedName>
        <fullName evidence="1">Uncharacterized protein</fullName>
    </submittedName>
</protein>
<comment type="caution">
    <text evidence="1">The sequence shown here is derived from an EMBL/GenBank/DDBJ whole genome shotgun (WGS) entry which is preliminary data.</text>
</comment>
<gene>
    <name evidence="1" type="ORF">B5P45_23370</name>
</gene>
<organism evidence="1 2">
    <name type="scientific">Phyllobacterium zundukense</name>
    <dbReference type="NCBI Taxonomy" id="1867719"/>
    <lineage>
        <taxon>Bacteria</taxon>
        <taxon>Pseudomonadati</taxon>
        <taxon>Pseudomonadota</taxon>
        <taxon>Alphaproteobacteria</taxon>
        <taxon>Hyphomicrobiales</taxon>
        <taxon>Phyllobacteriaceae</taxon>
        <taxon>Phyllobacterium</taxon>
    </lineage>
</organism>
<evidence type="ECO:0000313" key="2">
    <source>
        <dbReference type="Proteomes" id="UP000232163"/>
    </source>
</evidence>
<proteinExistence type="predicted"/>